<dbReference type="GO" id="GO:0020037">
    <property type="term" value="F:heme binding"/>
    <property type="evidence" value="ECO:0007669"/>
    <property type="project" value="InterPro"/>
</dbReference>
<evidence type="ECO:0000256" key="6">
    <source>
        <dbReference type="ARBA" id="ARBA00023004"/>
    </source>
</evidence>
<evidence type="ECO:0000256" key="3">
    <source>
        <dbReference type="ARBA" id="ARBA00022692"/>
    </source>
</evidence>
<dbReference type="PANTHER" id="PTHR24286:SF30">
    <property type="entry name" value="3-EPI-6-DEOXOCATHASTERONE 23-MONOOXYGENASE CYP90D1"/>
    <property type="match status" value="1"/>
</dbReference>
<keyword evidence="8" id="KW-0472">Membrane</keyword>
<keyword evidence="7" id="KW-0349">Heme</keyword>
<organism evidence="9 10">
    <name type="scientific">Trifolium subterraneum</name>
    <name type="common">Subterranean clover</name>
    <dbReference type="NCBI Taxonomy" id="3900"/>
    <lineage>
        <taxon>Eukaryota</taxon>
        <taxon>Viridiplantae</taxon>
        <taxon>Streptophyta</taxon>
        <taxon>Embryophyta</taxon>
        <taxon>Tracheophyta</taxon>
        <taxon>Spermatophyta</taxon>
        <taxon>Magnoliopsida</taxon>
        <taxon>eudicotyledons</taxon>
        <taxon>Gunneridae</taxon>
        <taxon>Pentapetalae</taxon>
        <taxon>rosids</taxon>
        <taxon>fabids</taxon>
        <taxon>Fabales</taxon>
        <taxon>Fabaceae</taxon>
        <taxon>Papilionoideae</taxon>
        <taxon>50 kb inversion clade</taxon>
        <taxon>NPAAA clade</taxon>
        <taxon>Hologalegina</taxon>
        <taxon>IRL clade</taxon>
        <taxon>Trifolieae</taxon>
        <taxon>Trifolium</taxon>
    </lineage>
</organism>
<dbReference type="PROSITE" id="PS00086">
    <property type="entry name" value="CYTOCHROME_P450"/>
    <property type="match status" value="1"/>
</dbReference>
<protein>
    <recommendedName>
        <fullName evidence="11">3-epi-6-deoxocathasterone 23-monooxygenase</fullName>
    </recommendedName>
</protein>
<dbReference type="InterPro" id="IPR017972">
    <property type="entry name" value="Cyt_P450_CS"/>
</dbReference>
<reference evidence="10" key="1">
    <citation type="journal article" date="2017" name="Front. Plant Sci.">
        <title>Climate Clever Clovers: New Paradigm to Reduce the Environmental Footprint of Ruminants by Breeding Low Methanogenic Forages Utilizing Haplotype Variation.</title>
        <authorList>
            <person name="Kaur P."/>
            <person name="Appels R."/>
            <person name="Bayer P.E."/>
            <person name="Keeble-Gagnere G."/>
            <person name="Wang J."/>
            <person name="Hirakawa H."/>
            <person name="Shirasawa K."/>
            <person name="Vercoe P."/>
            <person name="Stefanova K."/>
            <person name="Durmic Z."/>
            <person name="Nichols P."/>
            <person name="Revell C."/>
            <person name="Isobe S.N."/>
            <person name="Edwards D."/>
            <person name="Erskine W."/>
        </authorList>
    </citation>
    <scope>NUCLEOTIDE SEQUENCE [LARGE SCALE GENOMIC DNA]</scope>
    <source>
        <strain evidence="10">cv. Daliak</strain>
    </source>
</reference>
<comment type="subcellular location">
    <subcellularLocation>
        <location evidence="1">Membrane</location>
        <topology evidence="1">Single-pass membrane protein</topology>
    </subcellularLocation>
</comment>
<keyword evidence="6 7" id="KW-0408">Iron</keyword>
<dbReference type="Proteomes" id="UP000242715">
    <property type="component" value="Unassembled WGS sequence"/>
</dbReference>
<keyword evidence="10" id="KW-1185">Reference proteome</keyword>
<dbReference type="OrthoDB" id="3945418at2759"/>
<evidence type="ECO:0000256" key="2">
    <source>
        <dbReference type="ARBA" id="ARBA00010617"/>
    </source>
</evidence>
<comment type="similarity">
    <text evidence="2 7">Belongs to the cytochrome P450 family.</text>
</comment>
<dbReference type="Gene3D" id="1.10.630.10">
    <property type="entry name" value="Cytochrome P450"/>
    <property type="match status" value="3"/>
</dbReference>
<dbReference type="InterPro" id="IPR001128">
    <property type="entry name" value="Cyt_P450"/>
</dbReference>
<dbReference type="GO" id="GO:0005506">
    <property type="term" value="F:iron ion binding"/>
    <property type="evidence" value="ECO:0007669"/>
    <property type="project" value="InterPro"/>
</dbReference>
<dbReference type="GO" id="GO:0016709">
    <property type="term" value="F:oxidoreductase activity, acting on paired donors, with incorporation or reduction of molecular oxygen, NAD(P)H as one donor, and incorporation of one atom of oxygen"/>
    <property type="evidence" value="ECO:0007669"/>
    <property type="project" value="TreeGrafter"/>
</dbReference>
<dbReference type="Pfam" id="PF00067">
    <property type="entry name" value="p450"/>
    <property type="match status" value="2"/>
</dbReference>
<evidence type="ECO:0000256" key="7">
    <source>
        <dbReference type="RuleBase" id="RU000461"/>
    </source>
</evidence>
<evidence type="ECO:0000313" key="10">
    <source>
        <dbReference type="Proteomes" id="UP000242715"/>
    </source>
</evidence>
<dbReference type="GO" id="GO:0016020">
    <property type="term" value="C:membrane"/>
    <property type="evidence" value="ECO:0007669"/>
    <property type="project" value="UniProtKB-SubCell"/>
</dbReference>
<evidence type="ECO:0000256" key="1">
    <source>
        <dbReference type="ARBA" id="ARBA00004167"/>
    </source>
</evidence>
<keyword evidence="3 8" id="KW-0812">Transmembrane</keyword>
<keyword evidence="4 7" id="KW-0479">Metal-binding</keyword>
<dbReference type="AlphaFoldDB" id="A0A2Z6N758"/>
<dbReference type="GO" id="GO:0010268">
    <property type="term" value="P:brassinosteroid homeostasis"/>
    <property type="evidence" value="ECO:0007669"/>
    <property type="project" value="TreeGrafter"/>
</dbReference>
<evidence type="ECO:0000256" key="5">
    <source>
        <dbReference type="ARBA" id="ARBA00022989"/>
    </source>
</evidence>
<dbReference type="GO" id="GO:0016125">
    <property type="term" value="P:sterol metabolic process"/>
    <property type="evidence" value="ECO:0007669"/>
    <property type="project" value="TreeGrafter"/>
</dbReference>
<dbReference type="PANTHER" id="PTHR24286">
    <property type="entry name" value="CYTOCHROME P450 26"/>
    <property type="match status" value="1"/>
</dbReference>
<dbReference type="SUPFAM" id="SSF48264">
    <property type="entry name" value="Cytochrome P450"/>
    <property type="match status" value="1"/>
</dbReference>
<keyword evidence="5 8" id="KW-1133">Transmembrane helix</keyword>
<evidence type="ECO:0000313" key="9">
    <source>
        <dbReference type="EMBL" id="GAU27429.1"/>
    </source>
</evidence>
<name>A0A2Z6N758_TRISU</name>
<proteinExistence type="inferred from homology"/>
<keyword evidence="7" id="KW-0503">Monooxygenase</keyword>
<evidence type="ECO:0008006" key="11">
    <source>
        <dbReference type="Google" id="ProtNLM"/>
    </source>
</evidence>
<gene>
    <name evidence="9" type="ORF">TSUD_356650</name>
</gene>
<feature type="transmembrane region" description="Helical" evidence="8">
    <location>
        <begin position="6"/>
        <end position="24"/>
    </location>
</feature>
<accession>A0A2Z6N758</accession>
<evidence type="ECO:0000256" key="8">
    <source>
        <dbReference type="SAM" id="Phobius"/>
    </source>
</evidence>
<sequence length="299" mass="34737">MDTIWILFITPIFLCSLILCINKLSHKLKSKHRNQLPQGTLGWPFIGETIEFVSCAYTDRPENFMNKRRDMYGKVFKSHIFGSPTIVSTDAEVNKFILQSDAKVFVPSYPKSLMELMGESSILLINGTLQRRIHGLIGAFFKSQQLKVQITKDMQKYVQESMENWKEDQPIYIQDETKKEENIKLKKLKDEIGELMCWSDYLSLPFTQKVITETLRMGNIINGVMRKALKDDKDMNSNNFTPFGGGQRLCPGLDLARLEASIFLHHLVTQFRWYAEEDTIVNFPTVRMKRRMPILVKRV</sequence>
<dbReference type="GO" id="GO:0016132">
    <property type="term" value="P:brassinosteroid biosynthetic process"/>
    <property type="evidence" value="ECO:0007669"/>
    <property type="project" value="TreeGrafter"/>
</dbReference>
<evidence type="ECO:0000256" key="4">
    <source>
        <dbReference type="ARBA" id="ARBA00022723"/>
    </source>
</evidence>
<dbReference type="EMBL" id="DF973353">
    <property type="protein sequence ID" value="GAU27429.1"/>
    <property type="molecule type" value="Genomic_DNA"/>
</dbReference>
<dbReference type="InterPro" id="IPR036396">
    <property type="entry name" value="Cyt_P450_sf"/>
</dbReference>
<keyword evidence="7" id="KW-0560">Oxidoreductase</keyword>